<evidence type="ECO:0000256" key="2">
    <source>
        <dbReference type="ARBA" id="ARBA00004496"/>
    </source>
</evidence>
<dbReference type="Pfam" id="PF08366">
    <property type="entry name" value="LLGL"/>
    <property type="match status" value="1"/>
</dbReference>
<feature type="compositionally biased region" description="Basic and acidic residues" evidence="9">
    <location>
        <begin position="523"/>
        <end position="587"/>
    </location>
</feature>
<evidence type="ECO:0000256" key="4">
    <source>
        <dbReference type="ARBA" id="ARBA00022483"/>
    </source>
</evidence>
<comment type="similarity">
    <text evidence="3">Belongs to the WD repeat L(2)GL family.</text>
</comment>
<protein>
    <submittedName>
        <fullName evidence="13">Lethal(2) giant larvae protein homolog 1-like</fullName>
    </submittedName>
</protein>
<reference evidence="13" key="1">
    <citation type="submission" date="2025-08" db="UniProtKB">
        <authorList>
            <consortium name="RefSeq"/>
        </authorList>
    </citation>
    <scope>IDENTIFICATION</scope>
</reference>
<proteinExistence type="inferred from homology"/>
<evidence type="ECO:0000256" key="1">
    <source>
        <dbReference type="ARBA" id="ARBA00004308"/>
    </source>
</evidence>
<evidence type="ECO:0000313" key="12">
    <source>
        <dbReference type="Proteomes" id="UP000695022"/>
    </source>
</evidence>
<dbReference type="RefSeq" id="XP_014664113.1">
    <property type="nucleotide sequence ID" value="XM_014808627.1"/>
</dbReference>
<evidence type="ECO:0000256" key="3">
    <source>
        <dbReference type="ARBA" id="ARBA00008070"/>
    </source>
</evidence>
<dbReference type="InterPro" id="IPR013577">
    <property type="entry name" value="LLGL2"/>
</dbReference>
<feature type="region of interest" description="Disordered" evidence="9">
    <location>
        <begin position="819"/>
        <end position="949"/>
    </location>
</feature>
<evidence type="ECO:0000256" key="9">
    <source>
        <dbReference type="SAM" id="MobiDB-lite"/>
    </source>
</evidence>
<evidence type="ECO:0000256" key="6">
    <source>
        <dbReference type="ARBA" id="ARBA00022574"/>
    </source>
</evidence>
<dbReference type="Gene3D" id="2.130.10.10">
    <property type="entry name" value="YVTN repeat-like/Quinoprotein amine dehydrogenase"/>
    <property type="match status" value="1"/>
</dbReference>
<feature type="compositionally biased region" description="Low complexity" evidence="9">
    <location>
        <begin position="503"/>
        <end position="522"/>
    </location>
</feature>
<keyword evidence="4" id="KW-0268">Exocytosis</keyword>
<keyword evidence="8" id="KW-0472">Membrane</keyword>
<gene>
    <name evidence="13" type="primary">LOC106806624</name>
</gene>
<keyword evidence="7" id="KW-0677">Repeat</keyword>
<dbReference type="PANTHER" id="PTHR10241:SF29">
    <property type="entry name" value="LETHAL(2) GIANT LARVAE PROTEIN"/>
    <property type="match status" value="1"/>
</dbReference>
<dbReference type="SUPFAM" id="SSF50978">
    <property type="entry name" value="WD40 repeat-like"/>
    <property type="match status" value="1"/>
</dbReference>
<dbReference type="PANTHER" id="PTHR10241">
    <property type="entry name" value="LETHAL 2 GIANT LARVAE PROTEIN"/>
    <property type="match status" value="1"/>
</dbReference>
<dbReference type="PRINTS" id="PR00962">
    <property type="entry name" value="LETHAL2GIANT"/>
</dbReference>
<evidence type="ECO:0000256" key="5">
    <source>
        <dbReference type="ARBA" id="ARBA00022490"/>
    </source>
</evidence>
<evidence type="ECO:0000256" key="7">
    <source>
        <dbReference type="ARBA" id="ARBA00022737"/>
    </source>
</evidence>
<feature type="compositionally biased region" description="Basic and acidic residues" evidence="9">
    <location>
        <begin position="838"/>
        <end position="873"/>
    </location>
</feature>
<dbReference type="InterPro" id="IPR015943">
    <property type="entry name" value="WD40/YVTN_repeat-like_dom_sf"/>
</dbReference>
<keyword evidence="5" id="KW-0963">Cytoplasm</keyword>
<dbReference type="Pfam" id="PF08596">
    <property type="entry name" value="Lgl_C"/>
    <property type="match status" value="1"/>
</dbReference>
<evidence type="ECO:0000313" key="13">
    <source>
        <dbReference type="RefSeq" id="XP_014664113.1"/>
    </source>
</evidence>
<keyword evidence="12" id="KW-1185">Reference proteome</keyword>
<dbReference type="InterPro" id="IPR000664">
    <property type="entry name" value="Lethal2_giant"/>
</dbReference>
<sequence length="949" mass="104778">MAQDLESICWVRGGEKFVCTYADGSYIIWTLEDGVKSLQTATTPYGPFPCKPITKVDYKTAPGDAFLIFAGGMPRASYGDRHTVTVMRGDKHVAFEFTSKFVDCLVLSSGDADAEHDDPHTLVVLADEEVVLIDLETDGWPTFKLPYLQSPHASAIMCTTHCSNVPEALWNNIAAAGEKQGSIHSPRDWPITGGKSLNEEVTKRELLLTGHEDGVVRFWDVSGIAMKLLYKLNTAPFFLSEHENQQDHDEEWPPFRKVGTFDPYSDDPRLGIQKISLCLANAILAVGGTAGQVVLLEMSMEEKEKELHEIYVQIIDRDNFVWKGHEPLTPKDGPLKLAAGCQPLTVMQMTPPAACTALALSSEYGLVAAGTAHGLTLFDYVQKKEVLSRCTLEAGAGEAGTPKRKNFRKSLRESFRRLRKVRLRKAPAAEDAAAGEEKRAKKEKKEKEKKEEKVSEVKEKKEETKEETKPEEKKEEEKKDEDKKEETKEAEPASVEPAEETETQASTETAEVTAEEAPATTTADEKKGEEVEEAKQKDEEKKEEEGEKKEEATEEATKPEEPKPESSKVEEEARPKSPEKTEAREDEGMPSVVRCLCITRTFLVNGTTNTPTLWAGTGSGAIYIYTVTIPNAEQRKEEAVSAQLGKEIQLKHKAAVMAIQVIDSANYPLPDTAAASKNIAKEPNMDGNHKVIICSMEQFKVFHLPSLKPYCKYKLVSHHSSLVRRIGFVKYTSSKNEEYSEWCLTCMSQLGELSIYSIPQLRKQILKPCTSKDDIHGIGSTVFTQDGEGMYLSSASEFVRFSLCPHMVTDATCVLELAEGMRPPPPQPKPEVTVETEEAAKVKGKVEAAEAPAAEEKKEEAKEEEGKAEPEKEGEAEEKTEEGEKPVDESTPGEMTGDITQDSITDHIADEEKATEDKAKEIESTAVEVKKIEDGGANEAPPVTAGGDQ</sequence>
<dbReference type="GeneID" id="106806624"/>
<evidence type="ECO:0000256" key="8">
    <source>
        <dbReference type="ARBA" id="ARBA00023136"/>
    </source>
</evidence>
<dbReference type="InterPro" id="IPR036322">
    <property type="entry name" value="WD40_repeat_dom_sf"/>
</dbReference>
<dbReference type="Proteomes" id="UP000695022">
    <property type="component" value="Unplaced"/>
</dbReference>
<feature type="compositionally biased region" description="Basic and acidic residues" evidence="9">
    <location>
        <begin position="904"/>
        <end position="934"/>
    </location>
</feature>
<comment type="subcellular location">
    <subcellularLocation>
        <location evidence="2">Cytoplasm</location>
    </subcellularLocation>
    <subcellularLocation>
        <location evidence="1">Endomembrane system</location>
    </subcellularLocation>
</comment>
<evidence type="ECO:0000259" key="11">
    <source>
        <dbReference type="Pfam" id="PF08596"/>
    </source>
</evidence>
<name>A0ABM1DVZ2_PRICU</name>
<feature type="compositionally biased region" description="Basic and acidic residues" evidence="9">
    <location>
        <begin position="435"/>
        <end position="491"/>
    </location>
</feature>
<accession>A0ABM1DVZ2</accession>
<organism evidence="12 13">
    <name type="scientific">Priapulus caudatus</name>
    <name type="common">Priapulid worm</name>
    <dbReference type="NCBI Taxonomy" id="37621"/>
    <lineage>
        <taxon>Eukaryota</taxon>
        <taxon>Metazoa</taxon>
        <taxon>Ecdysozoa</taxon>
        <taxon>Scalidophora</taxon>
        <taxon>Priapulida</taxon>
        <taxon>Priapulimorpha</taxon>
        <taxon>Priapulimorphida</taxon>
        <taxon>Priapulidae</taxon>
        <taxon>Priapulus</taxon>
    </lineage>
</organism>
<dbReference type="InterPro" id="IPR013905">
    <property type="entry name" value="Lgl_C_dom"/>
</dbReference>
<feature type="region of interest" description="Disordered" evidence="9">
    <location>
        <begin position="418"/>
        <end position="588"/>
    </location>
</feature>
<evidence type="ECO:0000259" key="10">
    <source>
        <dbReference type="Pfam" id="PF08366"/>
    </source>
</evidence>
<keyword evidence="6" id="KW-0853">WD repeat</keyword>
<feature type="domain" description="Lethal giant larvae (Lgl)-like C-terminal" evidence="11">
    <location>
        <begin position="610"/>
        <end position="820"/>
    </location>
</feature>
<feature type="domain" description="Lethal giant larvae homologue 2" evidence="10">
    <location>
        <begin position="42"/>
        <end position="141"/>
    </location>
</feature>